<dbReference type="RefSeq" id="XP_040671693.1">
    <property type="nucleotide sequence ID" value="XM_040809284.1"/>
</dbReference>
<keyword evidence="4" id="KW-1185">Reference proteome</keyword>
<dbReference type="VEuPathDB" id="FungiDB:ASPVEDRAFT_199409"/>
<dbReference type="PANTHER" id="PTHR42760:SF45">
    <property type="entry name" value="SHORT CHAIN DEHYDROGENASE_REDUCTASE FAMILY PROTEIN, PUTATIVE (AFU_ORTHOLOGUE AFUA_3G09150)-RELATED"/>
    <property type="match status" value="1"/>
</dbReference>
<evidence type="ECO:0000256" key="1">
    <source>
        <dbReference type="ARBA" id="ARBA00006484"/>
    </source>
</evidence>
<evidence type="ECO:0000256" key="2">
    <source>
        <dbReference type="ARBA" id="ARBA00022857"/>
    </source>
</evidence>
<dbReference type="FunFam" id="3.40.50.720:FF:000084">
    <property type="entry name" value="Short-chain dehydrogenase reductase"/>
    <property type="match status" value="1"/>
</dbReference>
<dbReference type="GO" id="GO:0006633">
    <property type="term" value="P:fatty acid biosynthetic process"/>
    <property type="evidence" value="ECO:0007669"/>
    <property type="project" value="TreeGrafter"/>
</dbReference>
<dbReference type="EMBL" id="KV878134">
    <property type="protein sequence ID" value="OJJ05931.1"/>
    <property type="molecule type" value="Genomic_DNA"/>
</dbReference>
<keyword evidence="2" id="KW-0521">NADP</keyword>
<organism evidence="3 4">
    <name type="scientific">Aspergillus versicolor CBS 583.65</name>
    <dbReference type="NCBI Taxonomy" id="1036611"/>
    <lineage>
        <taxon>Eukaryota</taxon>
        <taxon>Fungi</taxon>
        <taxon>Dikarya</taxon>
        <taxon>Ascomycota</taxon>
        <taxon>Pezizomycotina</taxon>
        <taxon>Eurotiomycetes</taxon>
        <taxon>Eurotiomycetidae</taxon>
        <taxon>Eurotiales</taxon>
        <taxon>Aspergillaceae</taxon>
        <taxon>Aspergillus</taxon>
        <taxon>Aspergillus subgen. Nidulantes</taxon>
    </lineage>
</organism>
<name>A0A1L9PWL6_ASPVE</name>
<dbReference type="GO" id="GO:0044550">
    <property type="term" value="P:secondary metabolite biosynthetic process"/>
    <property type="evidence" value="ECO:0007669"/>
    <property type="project" value="UniProtKB-ARBA"/>
</dbReference>
<reference evidence="4" key="1">
    <citation type="journal article" date="2017" name="Genome Biol.">
        <title>Comparative genomics reveals high biological diversity and specific adaptations in the industrially and medically important fungal genus Aspergillus.</title>
        <authorList>
            <person name="de Vries R.P."/>
            <person name="Riley R."/>
            <person name="Wiebenga A."/>
            <person name="Aguilar-Osorio G."/>
            <person name="Amillis S."/>
            <person name="Uchima C.A."/>
            <person name="Anderluh G."/>
            <person name="Asadollahi M."/>
            <person name="Askin M."/>
            <person name="Barry K."/>
            <person name="Battaglia E."/>
            <person name="Bayram O."/>
            <person name="Benocci T."/>
            <person name="Braus-Stromeyer S.A."/>
            <person name="Caldana C."/>
            <person name="Canovas D."/>
            <person name="Cerqueira G.C."/>
            <person name="Chen F."/>
            <person name="Chen W."/>
            <person name="Choi C."/>
            <person name="Clum A."/>
            <person name="Dos Santos R.A."/>
            <person name="Damasio A.R."/>
            <person name="Diallinas G."/>
            <person name="Emri T."/>
            <person name="Fekete E."/>
            <person name="Flipphi M."/>
            <person name="Freyberg S."/>
            <person name="Gallo A."/>
            <person name="Gournas C."/>
            <person name="Habgood R."/>
            <person name="Hainaut M."/>
            <person name="Harispe M.L."/>
            <person name="Henrissat B."/>
            <person name="Hilden K.S."/>
            <person name="Hope R."/>
            <person name="Hossain A."/>
            <person name="Karabika E."/>
            <person name="Karaffa L."/>
            <person name="Karanyi Z."/>
            <person name="Krasevec N."/>
            <person name="Kuo A."/>
            <person name="Kusch H."/>
            <person name="LaButti K."/>
            <person name="Lagendijk E.L."/>
            <person name="Lapidus A."/>
            <person name="Levasseur A."/>
            <person name="Lindquist E."/>
            <person name="Lipzen A."/>
            <person name="Logrieco A.F."/>
            <person name="MacCabe A."/>
            <person name="Maekelae M.R."/>
            <person name="Malavazi I."/>
            <person name="Melin P."/>
            <person name="Meyer V."/>
            <person name="Mielnichuk N."/>
            <person name="Miskei M."/>
            <person name="Molnar A.P."/>
            <person name="Mule G."/>
            <person name="Ngan C.Y."/>
            <person name="Orejas M."/>
            <person name="Orosz E."/>
            <person name="Ouedraogo J.P."/>
            <person name="Overkamp K.M."/>
            <person name="Park H.-S."/>
            <person name="Perrone G."/>
            <person name="Piumi F."/>
            <person name="Punt P.J."/>
            <person name="Ram A.F."/>
            <person name="Ramon A."/>
            <person name="Rauscher S."/>
            <person name="Record E."/>
            <person name="Riano-Pachon D.M."/>
            <person name="Robert V."/>
            <person name="Roehrig J."/>
            <person name="Ruller R."/>
            <person name="Salamov A."/>
            <person name="Salih N.S."/>
            <person name="Samson R.A."/>
            <person name="Sandor E."/>
            <person name="Sanguinetti M."/>
            <person name="Schuetze T."/>
            <person name="Sepcic K."/>
            <person name="Shelest E."/>
            <person name="Sherlock G."/>
            <person name="Sophianopoulou V."/>
            <person name="Squina F.M."/>
            <person name="Sun H."/>
            <person name="Susca A."/>
            <person name="Todd R.B."/>
            <person name="Tsang A."/>
            <person name="Unkles S.E."/>
            <person name="van de Wiele N."/>
            <person name="van Rossen-Uffink D."/>
            <person name="Oliveira J.V."/>
            <person name="Vesth T.C."/>
            <person name="Visser J."/>
            <person name="Yu J.-H."/>
            <person name="Zhou M."/>
            <person name="Andersen M.R."/>
            <person name="Archer D.B."/>
            <person name="Baker S.E."/>
            <person name="Benoit I."/>
            <person name="Brakhage A.A."/>
            <person name="Braus G.H."/>
            <person name="Fischer R."/>
            <person name="Frisvad J.C."/>
            <person name="Goldman G.H."/>
            <person name="Houbraken J."/>
            <person name="Oakley B."/>
            <person name="Pocsi I."/>
            <person name="Scazzocchio C."/>
            <person name="Seiboth B."/>
            <person name="vanKuyk P.A."/>
            <person name="Wortman J."/>
            <person name="Dyer P.S."/>
            <person name="Grigoriev I.V."/>
        </authorList>
    </citation>
    <scope>NUCLEOTIDE SEQUENCE [LARGE SCALE GENOMIC DNA]</scope>
    <source>
        <strain evidence="4">CBS 583.65</strain>
    </source>
</reference>
<dbReference type="STRING" id="1036611.A0A1L9PWL6"/>
<dbReference type="SUPFAM" id="SSF51735">
    <property type="entry name" value="NAD(P)-binding Rossmann-fold domains"/>
    <property type="match status" value="1"/>
</dbReference>
<dbReference type="CDD" id="cd05233">
    <property type="entry name" value="SDR_c"/>
    <property type="match status" value="1"/>
</dbReference>
<evidence type="ECO:0000313" key="3">
    <source>
        <dbReference type="EMBL" id="OJJ05931.1"/>
    </source>
</evidence>
<dbReference type="PRINTS" id="PR00080">
    <property type="entry name" value="SDRFAMILY"/>
</dbReference>
<dbReference type="Pfam" id="PF13561">
    <property type="entry name" value="adh_short_C2"/>
    <property type="match status" value="1"/>
</dbReference>
<accession>A0A1L9PWL6</accession>
<dbReference type="OrthoDB" id="1669814at2759"/>
<gene>
    <name evidence="3" type="ORF">ASPVEDRAFT_199409</name>
</gene>
<dbReference type="Proteomes" id="UP000184073">
    <property type="component" value="Unassembled WGS sequence"/>
</dbReference>
<dbReference type="Gene3D" id="3.40.50.720">
    <property type="entry name" value="NAD(P)-binding Rossmann-like Domain"/>
    <property type="match status" value="1"/>
</dbReference>
<dbReference type="AlphaFoldDB" id="A0A1L9PWL6"/>
<dbReference type="PRINTS" id="PR00081">
    <property type="entry name" value="GDHRDH"/>
</dbReference>
<dbReference type="InterPro" id="IPR020904">
    <property type="entry name" value="Sc_DH/Rdtase_CS"/>
</dbReference>
<dbReference type="PANTHER" id="PTHR42760">
    <property type="entry name" value="SHORT-CHAIN DEHYDROGENASES/REDUCTASES FAMILY MEMBER"/>
    <property type="match status" value="1"/>
</dbReference>
<dbReference type="GO" id="GO:0016616">
    <property type="term" value="F:oxidoreductase activity, acting on the CH-OH group of donors, NAD or NADP as acceptor"/>
    <property type="evidence" value="ECO:0007669"/>
    <property type="project" value="TreeGrafter"/>
</dbReference>
<dbReference type="GeneID" id="63724795"/>
<evidence type="ECO:0000313" key="4">
    <source>
        <dbReference type="Proteomes" id="UP000184073"/>
    </source>
</evidence>
<sequence length="255" mass="26845">MLSSIAGRVYMITGAASGIGRETAITLAKLGAAGLAISDVNTKGLQETKEECAKYKSSIVETHVNVSQNDQVTSWTHDTLRHFGRLDGAANVAGIAMGEGTTTCETMTVDSWDRMMDVNLKGVMLCMRAQLPHLPRPGGAIVNVSSTSGLRGLPHNAAYSASKFGVISLSESAAGEFGPLGVRINSLLPGPIDTAIFRDGEARGLFDSNALSKDTCLRRMGQAQEVAKVLCFLLSDDASYVTGAHWTVDGGYSAC</sequence>
<comment type="similarity">
    <text evidence="1">Belongs to the short-chain dehydrogenases/reductases (SDR) family.</text>
</comment>
<proteinExistence type="inferred from homology"/>
<dbReference type="PROSITE" id="PS00061">
    <property type="entry name" value="ADH_SHORT"/>
    <property type="match status" value="1"/>
</dbReference>
<dbReference type="InterPro" id="IPR002347">
    <property type="entry name" value="SDR_fam"/>
</dbReference>
<dbReference type="GO" id="GO:0048038">
    <property type="term" value="F:quinone binding"/>
    <property type="evidence" value="ECO:0007669"/>
    <property type="project" value="TreeGrafter"/>
</dbReference>
<dbReference type="InterPro" id="IPR036291">
    <property type="entry name" value="NAD(P)-bd_dom_sf"/>
</dbReference>
<protein>
    <submittedName>
        <fullName evidence="3">Uncharacterized protein</fullName>
    </submittedName>
</protein>